<comment type="caution">
    <text evidence="2">The sequence shown here is derived from an EMBL/GenBank/DDBJ whole genome shotgun (WGS) entry which is preliminary data.</text>
</comment>
<dbReference type="SUPFAM" id="SSF58113">
    <property type="entry name" value="Apolipoprotein A-I"/>
    <property type="match status" value="1"/>
</dbReference>
<dbReference type="AlphaFoldDB" id="A0A4R9KAK7"/>
<protein>
    <submittedName>
        <fullName evidence="2">DUF1640 domain-containing protein</fullName>
    </submittedName>
</protein>
<dbReference type="EMBL" id="RQGF01000012">
    <property type="protein sequence ID" value="TGL63758.1"/>
    <property type="molecule type" value="Genomic_DNA"/>
</dbReference>
<evidence type="ECO:0000256" key="1">
    <source>
        <dbReference type="SAM" id="Coils"/>
    </source>
</evidence>
<keyword evidence="1" id="KW-0175">Coiled coil</keyword>
<dbReference type="NCBIfam" id="NF047472">
    <property type="entry name" value="LA_3696_Nterm"/>
    <property type="match status" value="1"/>
</dbReference>
<dbReference type="Gene3D" id="6.10.250.2700">
    <property type="match status" value="1"/>
</dbReference>
<dbReference type="Proteomes" id="UP000297762">
    <property type="component" value="Unassembled WGS sequence"/>
</dbReference>
<proteinExistence type="predicted"/>
<keyword evidence="3" id="KW-1185">Reference proteome</keyword>
<dbReference type="Gene3D" id="1.20.5.170">
    <property type="match status" value="1"/>
</dbReference>
<sequence length="157" mass="18159">MTMPMFHRMPRRFEELIGNQGADEFVGFMNTAFAANKENIVEIVSERFERRLSEEIHAFRSEIKTEIADLRAEFKSDLAELRSELKGDISNLRSELKSEIAELRADFKMELKQEISDLRGEMNEKFAEVYKLISSQTKWMFGAVVALTGIFSIIVKL</sequence>
<accession>A0A4R9KAK7</accession>
<evidence type="ECO:0000313" key="3">
    <source>
        <dbReference type="Proteomes" id="UP000297762"/>
    </source>
</evidence>
<dbReference type="OrthoDB" id="323774at2"/>
<gene>
    <name evidence="2" type="ORF">EHQ64_06655</name>
</gene>
<organism evidence="2 3">
    <name type="scientific">Leptospira sarikeiensis</name>
    <dbReference type="NCBI Taxonomy" id="2484943"/>
    <lineage>
        <taxon>Bacteria</taxon>
        <taxon>Pseudomonadati</taxon>
        <taxon>Spirochaetota</taxon>
        <taxon>Spirochaetia</taxon>
        <taxon>Leptospirales</taxon>
        <taxon>Leptospiraceae</taxon>
        <taxon>Leptospira</taxon>
    </lineage>
</organism>
<feature type="coiled-coil region" evidence="1">
    <location>
        <begin position="75"/>
        <end position="128"/>
    </location>
</feature>
<name>A0A4R9KAK7_9LEPT</name>
<evidence type="ECO:0000313" key="2">
    <source>
        <dbReference type="EMBL" id="TGL63758.1"/>
    </source>
</evidence>
<reference evidence="2" key="1">
    <citation type="journal article" date="2019" name="PLoS Negl. Trop. Dis.">
        <title>Revisiting the worldwide diversity of Leptospira species in the environment.</title>
        <authorList>
            <person name="Vincent A.T."/>
            <person name="Schiettekatte O."/>
            <person name="Bourhy P."/>
            <person name="Veyrier F.J."/>
            <person name="Picardeau M."/>
        </authorList>
    </citation>
    <scope>NUCLEOTIDE SEQUENCE [LARGE SCALE GENOMIC DNA]</scope>
    <source>
        <strain evidence="2">201702455</strain>
    </source>
</reference>